<keyword evidence="5" id="KW-0411">Iron-sulfur</keyword>
<sequence length="139" mass="15763">MLVNGTLECALAKAASMFCQCQAVPPVLYRVLQHFGETALYSHYVVIFRYFRYNIELEGACEASCACSTCHVYVDQAYYDKLDEPKEEEDDMLDQAPALRHNSRLGCQITLRKDLDGITVSLPPITRNFYVDGHVPQPH</sequence>
<dbReference type="InterPro" id="IPR001041">
    <property type="entry name" value="2Fe-2S_ferredoxin-type"/>
</dbReference>
<keyword evidence="3" id="KW-0479">Metal-binding</keyword>
<protein>
    <submittedName>
        <fullName evidence="8">2Fe-2S iron-sulfur cluster binding domain protein</fullName>
    </submittedName>
</protein>
<dbReference type="InterPro" id="IPR018298">
    <property type="entry name" value="Adrenodoxin_Fe-S_BS"/>
</dbReference>
<dbReference type="PANTHER" id="PTHR23426">
    <property type="entry name" value="FERREDOXIN/ADRENODOXIN"/>
    <property type="match status" value="1"/>
</dbReference>
<keyword evidence="4" id="KW-0408">Iron</keyword>
<name>A0A0C2GL41_9BILA</name>
<dbReference type="CDD" id="cd00207">
    <property type="entry name" value="fer2"/>
    <property type="match status" value="1"/>
</dbReference>
<dbReference type="SUPFAM" id="SSF54292">
    <property type="entry name" value="2Fe-2S ferredoxin-like"/>
    <property type="match status" value="1"/>
</dbReference>
<feature type="domain" description="2Fe-2S ferredoxin-type" evidence="7">
    <location>
        <begin position="54"/>
        <end position="111"/>
    </location>
</feature>
<keyword evidence="9" id="KW-1185">Reference proteome</keyword>
<comment type="cofactor">
    <cofactor evidence="6">
        <name>[2Fe-2S] cluster</name>
        <dbReference type="ChEBI" id="CHEBI:190135"/>
    </cofactor>
</comment>
<dbReference type="Proteomes" id="UP000054047">
    <property type="component" value="Unassembled WGS sequence"/>
</dbReference>
<proteinExistence type="inferred from homology"/>
<dbReference type="Gene3D" id="3.10.20.30">
    <property type="match status" value="1"/>
</dbReference>
<dbReference type="InterPro" id="IPR012675">
    <property type="entry name" value="Beta-grasp_dom_sf"/>
</dbReference>
<evidence type="ECO:0000313" key="8">
    <source>
        <dbReference type="EMBL" id="KIH59659.1"/>
    </source>
</evidence>
<dbReference type="EMBL" id="KN731723">
    <property type="protein sequence ID" value="KIH59659.1"/>
    <property type="molecule type" value="Genomic_DNA"/>
</dbReference>
<accession>A0A0C2GL41</accession>
<dbReference type="PRINTS" id="PR00355">
    <property type="entry name" value="ADRENODOXIN"/>
</dbReference>
<dbReference type="Pfam" id="PF00111">
    <property type="entry name" value="Fer2"/>
    <property type="match status" value="1"/>
</dbReference>
<gene>
    <name evidence="8" type="ORF">ANCDUO_10099</name>
</gene>
<dbReference type="AlphaFoldDB" id="A0A0C2GL41"/>
<reference evidence="8 9" key="1">
    <citation type="submission" date="2013-12" db="EMBL/GenBank/DDBJ databases">
        <title>Draft genome of the parsitic nematode Ancylostoma duodenale.</title>
        <authorList>
            <person name="Mitreva M."/>
        </authorList>
    </citation>
    <scope>NUCLEOTIDE SEQUENCE [LARGE SCALE GENOMIC DNA]</scope>
    <source>
        <strain evidence="8 9">Zhejiang</strain>
    </source>
</reference>
<evidence type="ECO:0000256" key="2">
    <source>
        <dbReference type="ARBA" id="ARBA00022714"/>
    </source>
</evidence>
<evidence type="ECO:0000256" key="3">
    <source>
        <dbReference type="ARBA" id="ARBA00022723"/>
    </source>
</evidence>
<comment type="similarity">
    <text evidence="1">Belongs to the adrenodoxin/putidaredoxin family.</text>
</comment>
<dbReference type="PROSITE" id="PS00814">
    <property type="entry name" value="ADX"/>
    <property type="match status" value="1"/>
</dbReference>
<evidence type="ECO:0000313" key="9">
    <source>
        <dbReference type="Proteomes" id="UP000054047"/>
    </source>
</evidence>
<dbReference type="InterPro" id="IPR001055">
    <property type="entry name" value="Adrenodoxin-like"/>
</dbReference>
<dbReference type="GO" id="GO:0051537">
    <property type="term" value="F:2 iron, 2 sulfur cluster binding"/>
    <property type="evidence" value="ECO:0007669"/>
    <property type="project" value="UniProtKB-KW"/>
</dbReference>
<dbReference type="PANTHER" id="PTHR23426:SF65">
    <property type="entry name" value="FERREDOXIN-2, MITOCHONDRIAL"/>
    <property type="match status" value="1"/>
</dbReference>
<dbReference type="GO" id="GO:0046872">
    <property type="term" value="F:metal ion binding"/>
    <property type="evidence" value="ECO:0007669"/>
    <property type="project" value="UniProtKB-KW"/>
</dbReference>
<evidence type="ECO:0000259" key="7">
    <source>
        <dbReference type="Pfam" id="PF00111"/>
    </source>
</evidence>
<evidence type="ECO:0000256" key="4">
    <source>
        <dbReference type="ARBA" id="ARBA00023004"/>
    </source>
</evidence>
<evidence type="ECO:0000256" key="6">
    <source>
        <dbReference type="ARBA" id="ARBA00034078"/>
    </source>
</evidence>
<dbReference type="GO" id="GO:0009055">
    <property type="term" value="F:electron transfer activity"/>
    <property type="evidence" value="ECO:0007669"/>
    <property type="project" value="TreeGrafter"/>
</dbReference>
<dbReference type="GO" id="GO:0140647">
    <property type="term" value="P:P450-containing electron transport chain"/>
    <property type="evidence" value="ECO:0007669"/>
    <property type="project" value="InterPro"/>
</dbReference>
<keyword evidence="2" id="KW-0001">2Fe-2S</keyword>
<evidence type="ECO:0000256" key="5">
    <source>
        <dbReference type="ARBA" id="ARBA00023014"/>
    </source>
</evidence>
<organism evidence="8 9">
    <name type="scientific">Ancylostoma duodenale</name>
    <dbReference type="NCBI Taxonomy" id="51022"/>
    <lineage>
        <taxon>Eukaryota</taxon>
        <taxon>Metazoa</taxon>
        <taxon>Ecdysozoa</taxon>
        <taxon>Nematoda</taxon>
        <taxon>Chromadorea</taxon>
        <taxon>Rhabditida</taxon>
        <taxon>Rhabditina</taxon>
        <taxon>Rhabditomorpha</taxon>
        <taxon>Strongyloidea</taxon>
        <taxon>Ancylostomatidae</taxon>
        <taxon>Ancylostomatinae</taxon>
        <taxon>Ancylostoma</taxon>
    </lineage>
</organism>
<evidence type="ECO:0000256" key="1">
    <source>
        <dbReference type="ARBA" id="ARBA00010914"/>
    </source>
</evidence>
<dbReference type="OrthoDB" id="268593at2759"/>
<dbReference type="GO" id="GO:0005739">
    <property type="term" value="C:mitochondrion"/>
    <property type="evidence" value="ECO:0007669"/>
    <property type="project" value="TreeGrafter"/>
</dbReference>
<dbReference type="InterPro" id="IPR036010">
    <property type="entry name" value="2Fe-2S_ferredoxin-like_sf"/>
</dbReference>